<evidence type="ECO:0000313" key="3">
    <source>
        <dbReference type="Proteomes" id="UP000238426"/>
    </source>
</evidence>
<dbReference type="OrthoDB" id="653949at2"/>
<dbReference type="RefSeq" id="WP_106462354.1">
    <property type="nucleotide sequence ID" value="NZ_PXOQ01000007.1"/>
</dbReference>
<feature type="domain" description="SPOR" evidence="1">
    <location>
        <begin position="237"/>
        <end position="314"/>
    </location>
</feature>
<dbReference type="InterPro" id="IPR041268">
    <property type="entry name" value="HU-CCDC81_bac_2"/>
</dbReference>
<name>A0A2T1NCP3_9FLAO</name>
<evidence type="ECO:0000313" key="2">
    <source>
        <dbReference type="EMBL" id="PSG90213.1"/>
    </source>
</evidence>
<dbReference type="GO" id="GO:0042834">
    <property type="term" value="F:peptidoglycan binding"/>
    <property type="evidence" value="ECO:0007669"/>
    <property type="project" value="InterPro"/>
</dbReference>
<dbReference type="Pfam" id="PF05036">
    <property type="entry name" value="SPOR"/>
    <property type="match status" value="1"/>
</dbReference>
<dbReference type="Pfam" id="PF18175">
    <property type="entry name" value="HU-CCDC81_bac_2"/>
    <property type="match status" value="1"/>
</dbReference>
<dbReference type="PROSITE" id="PS51724">
    <property type="entry name" value="SPOR"/>
    <property type="match status" value="1"/>
</dbReference>
<keyword evidence="3" id="KW-1185">Reference proteome</keyword>
<dbReference type="Pfam" id="PF18174">
    <property type="entry name" value="HU-CCDC81_bac_1"/>
    <property type="match status" value="1"/>
</dbReference>
<accession>A0A2T1NCP3</accession>
<sequence length="317" mass="35478">MQLQTYISDLLYRYDCVTLPDFGSFVTRQVSAELNSTTKTFFAPKKAILFNEHIKVNDGLLARYIADVEKIPFEAANLKIAKQVERFKSQLIQGESVELDTIGELRFNIDSKIEFKPSLSVNYLPEAFGLQQIVVSSVERLSTSAVTEKAQTLEKETTVKVIKPSKSRSKNYLKYAAVGLVALTLGGFAGGTYYSNQVKTHNQVVMEEANDAIESKIQEATFIISNPLPLVKFSVEKKPNGPYHIIAGAYRVEENSLSKVEQLKDKGFKAHKIGVNKYGLHEVAYESYSDKLEALSALRHIKNNENSNAWLLVKALD</sequence>
<organism evidence="2 3">
    <name type="scientific">Aurantibacter aestuarii</name>
    <dbReference type="NCBI Taxonomy" id="1266046"/>
    <lineage>
        <taxon>Bacteria</taxon>
        <taxon>Pseudomonadati</taxon>
        <taxon>Bacteroidota</taxon>
        <taxon>Flavobacteriia</taxon>
        <taxon>Flavobacteriales</taxon>
        <taxon>Flavobacteriaceae</taxon>
        <taxon>Aurantibacter</taxon>
    </lineage>
</organism>
<reference evidence="2 3" key="1">
    <citation type="submission" date="2018-03" db="EMBL/GenBank/DDBJ databases">
        <title>Mesoflavibacter sp. HG37 and Mesoflavibacter sp. HG96 sp.nov., two marine bacteria isolated from seawater of Western Pacific Ocean.</title>
        <authorList>
            <person name="Cheng H."/>
            <person name="Wu Y.-H."/>
            <person name="Guo L.-L."/>
            <person name="Xu X.-W."/>
        </authorList>
    </citation>
    <scope>NUCLEOTIDE SEQUENCE [LARGE SCALE GENOMIC DNA]</scope>
    <source>
        <strain evidence="2 3">KCTC 32269</strain>
    </source>
</reference>
<comment type="caution">
    <text evidence="2">The sequence shown here is derived from an EMBL/GenBank/DDBJ whole genome shotgun (WGS) entry which is preliminary data.</text>
</comment>
<proteinExistence type="predicted"/>
<dbReference type="InterPro" id="IPR036680">
    <property type="entry name" value="SPOR-like_sf"/>
</dbReference>
<protein>
    <submittedName>
        <fullName evidence="2">SPOR domain-containing protein</fullName>
    </submittedName>
</protein>
<dbReference type="SUPFAM" id="SSF110997">
    <property type="entry name" value="Sporulation related repeat"/>
    <property type="match status" value="1"/>
</dbReference>
<dbReference type="Proteomes" id="UP000238426">
    <property type="component" value="Unassembled WGS sequence"/>
</dbReference>
<evidence type="ECO:0000259" key="1">
    <source>
        <dbReference type="PROSITE" id="PS51724"/>
    </source>
</evidence>
<gene>
    <name evidence="2" type="ORF">C7H52_02745</name>
</gene>
<dbReference type="InterPro" id="IPR040495">
    <property type="entry name" value="HU-CCDC81_bac_1"/>
</dbReference>
<dbReference type="AlphaFoldDB" id="A0A2T1NCP3"/>
<dbReference type="EMBL" id="PXOQ01000007">
    <property type="protein sequence ID" value="PSG90213.1"/>
    <property type="molecule type" value="Genomic_DNA"/>
</dbReference>
<dbReference type="Gene3D" id="3.30.70.1070">
    <property type="entry name" value="Sporulation related repeat"/>
    <property type="match status" value="1"/>
</dbReference>
<dbReference type="InterPro" id="IPR007730">
    <property type="entry name" value="SPOR-like_dom"/>
</dbReference>